<comment type="subcellular location">
    <subcellularLocation>
        <location evidence="1">Endomembrane system</location>
        <topology evidence="1">Multi-pass membrane protein</topology>
    </subcellularLocation>
</comment>
<evidence type="ECO:0000256" key="4">
    <source>
        <dbReference type="ARBA" id="ARBA00022989"/>
    </source>
</evidence>
<dbReference type="GO" id="GO:0072546">
    <property type="term" value="C:EMC complex"/>
    <property type="evidence" value="ECO:0007669"/>
    <property type="project" value="TreeGrafter"/>
</dbReference>
<keyword evidence="4" id="KW-1133">Transmembrane helix</keyword>
<comment type="similarity">
    <text evidence="2">Belongs to the membrane magnesium transporter (TC 1.A.67) family.</text>
</comment>
<dbReference type="STRING" id="5454.A0A163FJB7"/>
<evidence type="ECO:0000313" key="6">
    <source>
        <dbReference type="EMBL" id="KZM24403.1"/>
    </source>
</evidence>
<accession>A0A163FJB7</accession>
<dbReference type="Pfam" id="PF10270">
    <property type="entry name" value="MMgT"/>
    <property type="match status" value="1"/>
</dbReference>
<evidence type="ECO:0000256" key="2">
    <source>
        <dbReference type="ARBA" id="ARBA00006109"/>
    </source>
</evidence>
<organism evidence="6 7">
    <name type="scientific">Didymella rabiei</name>
    <name type="common">Chickpea ascochyta blight fungus</name>
    <name type="synonym">Mycosphaerella rabiei</name>
    <dbReference type="NCBI Taxonomy" id="5454"/>
    <lineage>
        <taxon>Eukaryota</taxon>
        <taxon>Fungi</taxon>
        <taxon>Dikarya</taxon>
        <taxon>Ascomycota</taxon>
        <taxon>Pezizomycotina</taxon>
        <taxon>Dothideomycetes</taxon>
        <taxon>Pleosporomycetidae</taxon>
        <taxon>Pleosporales</taxon>
        <taxon>Pleosporineae</taxon>
        <taxon>Didymellaceae</taxon>
        <taxon>Ascochyta</taxon>
    </lineage>
</organism>
<name>A0A163FJB7_DIDRA</name>
<evidence type="ECO:0000256" key="1">
    <source>
        <dbReference type="ARBA" id="ARBA00004127"/>
    </source>
</evidence>
<dbReference type="GO" id="GO:0034975">
    <property type="term" value="P:protein folding in endoplasmic reticulum"/>
    <property type="evidence" value="ECO:0007669"/>
    <property type="project" value="TreeGrafter"/>
</dbReference>
<dbReference type="InterPro" id="IPR053279">
    <property type="entry name" value="EMC_subunit"/>
</dbReference>
<evidence type="ECO:0000313" key="7">
    <source>
        <dbReference type="Proteomes" id="UP000076837"/>
    </source>
</evidence>
<evidence type="ECO:0000256" key="5">
    <source>
        <dbReference type="ARBA" id="ARBA00023136"/>
    </source>
</evidence>
<sequence length="161" mass="17366">MAFFGTALNTVGALFLTHAYVQSRSPAQQPGKPGADATCANVSSSVYSAHEHTTAFANTPLPLDITLELLVGVLLLSTGIVLSADKLKPIQHAKWAGEISRDGRRGEGRYTREGEEILSEGDPYAFLGLDGGIGGTSEGRRGFWDVKGKRKEYDEWVRGKQ</sequence>
<dbReference type="PANTHER" id="PTHR28144">
    <property type="entry name" value="ER MEMBRANE PROTEIN COMPLEX SUBUNIT 5"/>
    <property type="match status" value="1"/>
</dbReference>
<dbReference type="EMBL" id="JYNV01000158">
    <property type="protein sequence ID" value="KZM24403.1"/>
    <property type="molecule type" value="Genomic_DNA"/>
</dbReference>
<reference evidence="6 7" key="1">
    <citation type="journal article" date="2016" name="Sci. Rep.">
        <title>Draft genome sequencing and secretome analysis of fungal phytopathogen Ascochyta rabiei provides insight into the necrotrophic effector repertoire.</title>
        <authorList>
            <person name="Verma S."/>
            <person name="Gazara R.K."/>
            <person name="Nizam S."/>
            <person name="Parween S."/>
            <person name="Chattopadhyay D."/>
            <person name="Verma P.K."/>
        </authorList>
    </citation>
    <scope>NUCLEOTIDE SEQUENCE [LARGE SCALE GENOMIC DNA]</scope>
    <source>
        <strain evidence="6 7">ArDII</strain>
    </source>
</reference>
<keyword evidence="7" id="KW-1185">Reference proteome</keyword>
<evidence type="ECO:0000256" key="3">
    <source>
        <dbReference type="ARBA" id="ARBA00022692"/>
    </source>
</evidence>
<keyword evidence="3" id="KW-0812">Transmembrane</keyword>
<dbReference type="OrthoDB" id="44756at2759"/>
<gene>
    <name evidence="6" type="ORF">ST47_g4428</name>
</gene>
<keyword evidence="5" id="KW-0472">Membrane</keyword>
<dbReference type="PANTHER" id="PTHR28144:SF1">
    <property type="entry name" value="ER MEMBRANE PROTEIN COMPLEX SUBUNIT 5"/>
    <property type="match status" value="1"/>
</dbReference>
<dbReference type="AlphaFoldDB" id="A0A163FJB7"/>
<protein>
    <submittedName>
        <fullName evidence="6">Uncharacterized protein</fullName>
    </submittedName>
</protein>
<dbReference type="Proteomes" id="UP000076837">
    <property type="component" value="Unassembled WGS sequence"/>
</dbReference>
<dbReference type="InterPro" id="IPR018937">
    <property type="entry name" value="MMgT"/>
</dbReference>
<comment type="caution">
    <text evidence="6">The sequence shown here is derived from an EMBL/GenBank/DDBJ whole genome shotgun (WGS) entry which is preliminary data.</text>
</comment>
<proteinExistence type="inferred from homology"/>